<feature type="binding site" evidence="6">
    <location>
        <position position="106"/>
    </location>
    <ligand>
        <name>a divalent metal cation</name>
        <dbReference type="ChEBI" id="CHEBI:60240"/>
        <label>1</label>
    </ligand>
</feature>
<protein>
    <recommendedName>
        <fullName evidence="6 7">Methionine aminopeptidase</fullName>
        <shortName evidence="6">MAP</shortName>
        <shortName evidence="6">MetAP</shortName>
        <ecNumber evidence="6 7">3.4.11.18</ecNumber>
    </recommendedName>
    <alternativeName>
        <fullName evidence="6">Peptidase M</fullName>
    </alternativeName>
</protein>
<feature type="binding site" evidence="6">
    <location>
        <position position="106"/>
    </location>
    <ligand>
        <name>a divalent metal cation</name>
        <dbReference type="ChEBI" id="CHEBI:60240"/>
        <label>2</label>
        <note>catalytic</note>
    </ligand>
</feature>
<feature type="binding site" evidence="6">
    <location>
        <position position="233"/>
    </location>
    <ligand>
        <name>a divalent metal cation</name>
        <dbReference type="ChEBI" id="CHEBI:60240"/>
        <label>1</label>
    </ligand>
</feature>
<evidence type="ECO:0000256" key="6">
    <source>
        <dbReference type="HAMAP-Rule" id="MF_01974"/>
    </source>
</evidence>
<reference evidence="9 10" key="1">
    <citation type="journal article" date="2016" name="Nat. Commun.">
        <title>Thousands of microbial genomes shed light on interconnected biogeochemical processes in an aquifer system.</title>
        <authorList>
            <person name="Anantharaman K."/>
            <person name="Brown C.T."/>
            <person name="Hug L.A."/>
            <person name="Sharon I."/>
            <person name="Castelle C.J."/>
            <person name="Probst A.J."/>
            <person name="Thomas B.C."/>
            <person name="Singh A."/>
            <person name="Wilkins M.J."/>
            <person name="Karaoz U."/>
            <person name="Brodie E.L."/>
            <person name="Williams K.H."/>
            <person name="Hubbard S.S."/>
            <person name="Banfield J.F."/>
        </authorList>
    </citation>
    <scope>NUCLEOTIDE SEQUENCE [LARGE SCALE GENOMIC DNA]</scope>
</reference>
<feature type="binding site" evidence="6">
    <location>
        <position position="202"/>
    </location>
    <ligand>
        <name>a divalent metal cation</name>
        <dbReference type="ChEBI" id="CHEBI:60240"/>
        <label>2</label>
        <note>catalytic</note>
    </ligand>
</feature>
<dbReference type="GO" id="GO:0005829">
    <property type="term" value="C:cytosol"/>
    <property type="evidence" value="ECO:0007669"/>
    <property type="project" value="TreeGrafter"/>
</dbReference>
<dbReference type="GO" id="GO:0070006">
    <property type="term" value="F:metalloaminopeptidase activity"/>
    <property type="evidence" value="ECO:0007669"/>
    <property type="project" value="UniProtKB-UniRule"/>
</dbReference>
<comment type="subunit">
    <text evidence="6">Monomer.</text>
</comment>
<gene>
    <name evidence="6" type="primary">map</name>
    <name evidence="9" type="ORF">A3F54_03550</name>
</gene>
<name>A0A1G2B7Q9_9BACT</name>
<evidence type="ECO:0000256" key="7">
    <source>
        <dbReference type="RuleBase" id="RU003653"/>
    </source>
</evidence>
<feature type="binding site" evidence="6">
    <location>
        <position position="77"/>
    </location>
    <ligand>
        <name>substrate</name>
    </ligand>
</feature>
<dbReference type="GO" id="GO:0006508">
    <property type="term" value="P:proteolysis"/>
    <property type="evidence" value="ECO:0007669"/>
    <property type="project" value="UniProtKB-KW"/>
</dbReference>
<feature type="binding site" evidence="6">
    <location>
        <position position="233"/>
    </location>
    <ligand>
        <name>a divalent metal cation</name>
        <dbReference type="ChEBI" id="CHEBI:60240"/>
        <label>2</label>
        <note>catalytic</note>
    </ligand>
</feature>
<dbReference type="InterPro" id="IPR000994">
    <property type="entry name" value="Pept_M24"/>
</dbReference>
<keyword evidence="3 6" id="KW-0645">Protease</keyword>
<evidence type="ECO:0000256" key="4">
    <source>
        <dbReference type="ARBA" id="ARBA00022723"/>
    </source>
</evidence>
<dbReference type="GO" id="GO:0046872">
    <property type="term" value="F:metal ion binding"/>
    <property type="evidence" value="ECO:0007669"/>
    <property type="project" value="UniProtKB-UniRule"/>
</dbReference>
<feature type="domain" description="Peptidase M24" evidence="8">
    <location>
        <begin position="16"/>
        <end position="240"/>
    </location>
</feature>
<evidence type="ECO:0000256" key="5">
    <source>
        <dbReference type="ARBA" id="ARBA00022801"/>
    </source>
</evidence>
<evidence type="ECO:0000256" key="2">
    <source>
        <dbReference type="ARBA" id="ARBA00022438"/>
    </source>
</evidence>
<dbReference type="Pfam" id="PF00557">
    <property type="entry name" value="Peptidase_M24"/>
    <property type="match status" value="1"/>
</dbReference>
<dbReference type="EMBL" id="MHKD01000016">
    <property type="protein sequence ID" value="OGY84257.1"/>
    <property type="molecule type" value="Genomic_DNA"/>
</dbReference>
<evidence type="ECO:0000259" key="8">
    <source>
        <dbReference type="Pfam" id="PF00557"/>
    </source>
</evidence>
<dbReference type="InterPro" id="IPR001714">
    <property type="entry name" value="Pept_M24_MAP"/>
</dbReference>
<dbReference type="InterPro" id="IPR002467">
    <property type="entry name" value="Pept_M24A_MAP1"/>
</dbReference>
<dbReference type="STRING" id="1798542.A3F54_03550"/>
<dbReference type="PRINTS" id="PR00599">
    <property type="entry name" value="MAPEPTIDASE"/>
</dbReference>
<dbReference type="Gene3D" id="3.90.230.10">
    <property type="entry name" value="Creatinase/methionine aminopeptidase superfamily"/>
    <property type="match status" value="1"/>
</dbReference>
<keyword evidence="5 6" id="KW-0378">Hydrolase</keyword>
<proteinExistence type="inferred from homology"/>
<evidence type="ECO:0000313" key="9">
    <source>
        <dbReference type="EMBL" id="OGY84257.1"/>
    </source>
</evidence>
<organism evidence="9 10">
    <name type="scientific">Candidatus Kerfeldbacteria bacterium RIFCSPHIGHO2_12_FULL_48_17</name>
    <dbReference type="NCBI Taxonomy" id="1798542"/>
    <lineage>
        <taxon>Bacteria</taxon>
        <taxon>Candidatus Kerfeldiibacteriota</taxon>
    </lineage>
</organism>
<dbReference type="InterPro" id="IPR036005">
    <property type="entry name" value="Creatinase/aminopeptidase-like"/>
</dbReference>
<evidence type="ECO:0000313" key="10">
    <source>
        <dbReference type="Proteomes" id="UP000176952"/>
    </source>
</evidence>
<dbReference type="CDD" id="cd01086">
    <property type="entry name" value="MetAP1"/>
    <property type="match status" value="1"/>
</dbReference>
<dbReference type="EC" id="3.4.11.18" evidence="6 7"/>
<keyword evidence="4 6" id="KW-0479">Metal-binding</keyword>
<comment type="caution">
    <text evidence="9">The sequence shown here is derived from an EMBL/GenBank/DDBJ whole genome shotgun (WGS) entry which is preliminary data.</text>
</comment>
<evidence type="ECO:0000256" key="1">
    <source>
        <dbReference type="ARBA" id="ARBA00002521"/>
    </source>
</evidence>
<dbReference type="SUPFAM" id="SSF55920">
    <property type="entry name" value="Creatinase/aminopeptidase"/>
    <property type="match status" value="1"/>
</dbReference>
<comment type="similarity">
    <text evidence="6">Belongs to the peptidase M24A family. Methionine aminopeptidase type 1 subfamily.</text>
</comment>
<dbReference type="PANTHER" id="PTHR43330:SF27">
    <property type="entry name" value="METHIONINE AMINOPEPTIDASE"/>
    <property type="match status" value="1"/>
</dbReference>
<comment type="catalytic activity">
    <reaction evidence="6 7">
        <text>Release of N-terminal amino acids, preferentially methionine, from peptides and arylamides.</text>
        <dbReference type="EC" id="3.4.11.18"/>
    </reaction>
</comment>
<dbReference type="HAMAP" id="MF_01974">
    <property type="entry name" value="MetAP_1"/>
    <property type="match status" value="1"/>
</dbReference>
<evidence type="ECO:0000256" key="3">
    <source>
        <dbReference type="ARBA" id="ARBA00022670"/>
    </source>
</evidence>
<sequence length="248" mass="26469">MIRYKTPQQIRDLQDGGKRLAESLQVVVEATKPGITTQELDEIAAKAIRARGGKPSFLDYEGFPKTLCASINQEVVHGIPSKERVVAAGDIIGLDLGLWYKGLCTDMAVTIPVGKVSKIAKKLIKVTKKSLEIAIAQARPGNTTGDIGHAVQAYAESHGFGVVRDLAGHGVGFGIHEEPLILNYGHAGSGEILKPGLVIAIEPMLTVGDYHIKTLADDWTIETIDGNLAAQFEKTLAITADGPVILTQ</sequence>
<feature type="binding site" evidence="6">
    <location>
        <position position="176"/>
    </location>
    <ligand>
        <name>substrate</name>
    </ligand>
</feature>
<comment type="function">
    <text evidence="1 6">Removes the N-terminal methionine from nascent proteins. The N-terminal methionine is often cleaved when the second residue in the primary sequence is small and uncharged (Met-Ala-, Cys, Gly, Pro, Ser, Thr, or Val). Requires deformylation of the N(alpha)-formylated initiator methionine before it can be hydrolyzed.</text>
</comment>
<keyword evidence="2 6" id="KW-0031">Aminopeptidase</keyword>
<accession>A0A1G2B7Q9</accession>
<dbReference type="GO" id="GO:0004239">
    <property type="term" value="F:initiator methionyl aminopeptidase activity"/>
    <property type="evidence" value="ECO:0007669"/>
    <property type="project" value="UniProtKB-UniRule"/>
</dbReference>
<feature type="binding site" evidence="6">
    <location>
        <position position="169"/>
    </location>
    <ligand>
        <name>a divalent metal cation</name>
        <dbReference type="ChEBI" id="CHEBI:60240"/>
        <label>2</label>
        <note>catalytic</note>
    </ligand>
</feature>
<dbReference type="Proteomes" id="UP000176952">
    <property type="component" value="Unassembled WGS sequence"/>
</dbReference>
<dbReference type="PANTHER" id="PTHR43330">
    <property type="entry name" value="METHIONINE AMINOPEPTIDASE"/>
    <property type="match status" value="1"/>
</dbReference>
<dbReference type="AlphaFoldDB" id="A0A1G2B7Q9"/>
<comment type="cofactor">
    <cofactor evidence="6">
        <name>Co(2+)</name>
        <dbReference type="ChEBI" id="CHEBI:48828"/>
    </cofactor>
    <cofactor evidence="6">
        <name>Zn(2+)</name>
        <dbReference type="ChEBI" id="CHEBI:29105"/>
    </cofactor>
    <cofactor evidence="6">
        <name>Mn(2+)</name>
        <dbReference type="ChEBI" id="CHEBI:29035"/>
    </cofactor>
    <cofactor evidence="6">
        <name>Fe(2+)</name>
        <dbReference type="ChEBI" id="CHEBI:29033"/>
    </cofactor>
    <text evidence="6">Binds 2 divalent metal cations per subunit. Has a high-affinity and a low affinity metal-binding site. The true nature of the physiological cofactor is under debate. The enzyme is active with cobalt, zinc, manganese or divalent iron ions. Most likely, methionine aminopeptidases function as mononuclear Fe(2+)-metalloproteases under physiological conditions, and the catalytically relevant metal-binding site has been assigned to the histidine-containing high-affinity site.</text>
</comment>
<dbReference type="NCBIfam" id="TIGR00500">
    <property type="entry name" value="met_pdase_I"/>
    <property type="match status" value="1"/>
</dbReference>
<feature type="binding site" evidence="6">
    <location>
        <position position="95"/>
    </location>
    <ligand>
        <name>a divalent metal cation</name>
        <dbReference type="ChEBI" id="CHEBI:60240"/>
        <label>1</label>
    </ligand>
</feature>